<feature type="domain" description="CYTH" evidence="1">
    <location>
        <begin position="1"/>
        <end position="190"/>
    </location>
</feature>
<dbReference type="HOGENOM" id="CLU_105244_2_0_2"/>
<dbReference type="Gene3D" id="2.40.320.10">
    <property type="entry name" value="Hypothetical Protein Pfu-838710-001"/>
    <property type="match status" value="1"/>
</dbReference>
<sequence>MYEVELKIRASHDRVESALTEANSTYVGHVEQRDTYYNAPHRNFATTDEALRIRREERDVSDEADTATSTTKLTYKGPRIDATSKTREEYEVAVADDTTVAAIFDELGFDPAATVVKHRDIYTFRHSDDTTHTVVLDNVRDLGEFVEAEATTSTESDVPTVRSDLTDTIRALGLNPDDQIRSSYLGLLLDE</sequence>
<protein>
    <submittedName>
        <fullName evidence="2">Adenylate cyclase domain protein</fullName>
    </submittedName>
</protein>
<name>G0LJD7_HALWC</name>
<dbReference type="SUPFAM" id="SSF55154">
    <property type="entry name" value="CYTH-like phosphatases"/>
    <property type="match status" value="1"/>
</dbReference>
<reference evidence="2 3" key="1">
    <citation type="journal article" date="2011" name="PLoS ONE">
        <title>Haloquadratum walsbyi: limited diversity in a global pond.</title>
        <authorList>
            <person name="Dyall-Smith M."/>
            <person name="Pfeiffer F."/>
            <person name="Klee K."/>
            <person name="Palm P."/>
            <person name="Gross K."/>
            <person name="Schuster S.C."/>
            <person name="Rampp M."/>
            <person name="Oesterhelt D."/>
        </authorList>
    </citation>
    <scope>NUCLEOTIDE SEQUENCE [LARGE SCALE GENOMIC DNA]</scope>
    <source>
        <strain evidence="3">DSM 16854 / JCM 12705 / C23</strain>
    </source>
</reference>
<dbReference type="Pfam" id="PF01928">
    <property type="entry name" value="CYTH"/>
    <property type="match status" value="1"/>
</dbReference>
<dbReference type="NCBIfam" id="TIGR00318">
    <property type="entry name" value="cyaB"/>
    <property type="match status" value="1"/>
</dbReference>
<dbReference type="PANTHER" id="PTHR21028">
    <property type="entry name" value="SI:CH211-156B7.4"/>
    <property type="match status" value="1"/>
</dbReference>
<dbReference type="InterPro" id="IPR023577">
    <property type="entry name" value="CYTH_domain"/>
</dbReference>
<dbReference type="PANTHER" id="PTHR21028:SF2">
    <property type="entry name" value="CYTH DOMAIN-CONTAINING PROTEIN"/>
    <property type="match status" value="1"/>
</dbReference>
<evidence type="ECO:0000313" key="3">
    <source>
        <dbReference type="Proteomes" id="UP000007954"/>
    </source>
</evidence>
<evidence type="ECO:0000259" key="1">
    <source>
        <dbReference type="PROSITE" id="PS51707"/>
    </source>
</evidence>
<proteinExistence type="predicted"/>
<dbReference type="OrthoDB" id="46040at2157"/>
<dbReference type="CDD" id="cd07890">
    <property type="entry name" value="CYTH-like_AC_IV-like"/>
    <property type="match status" value="1"/>
</dbReference>
<organism evidence="2 3">
    <name type="scientific">Haloquadratum walsbyi (strain DSM 16854 / JCM 12705 / C23)</name>
    <dbReference type="NCBI Taxonomy" id="768065"/>
    <lineage>
        <taxon>Archaea</taxon>
        <taxon>Methanobacteriati</taxon>
        <taxon>Methanobacteriota</taxon>
        <taxon>Stenosarchaea group</taxon>
        <taxon>Halobacteria</taxon>
        <taxon>Halobacteriales</taxon>
        <taxon>Haloferacaceae</taxon>
        <taxon>Haloquadratum</taxon>
    </lineage>
</organism>
<dbReference type="SMART" id="SM01118">
    <property type="entry name" value="CYTH"/>
    <property type="match status" value="1"/>
</dbReference>
<dbReference type="Proteomes" id="UP000007954">
    <property type="component" value="Chromosome"/>
</dbReference>
<dbReference type="AlphaFoldDB" id="G0LJD7"/>
<dbReference type="RefSeq" id="WP_014556256.1">
    <property type="nucleotide sequence ID" value="NC_017459.1"/>
</dbReference>
<dbReference type="KEGG" id="hwc:Hqrw_2899"/>
<dbReference type="EMBL" id="FR746099">
    <property type="protein sequence ID" value="CCC40705.1"/>
    <property type="molecule type" value="Genomic_DNA"/>
</dbReference>
<dbReference type="GeneID" id="12447669"/>
<evidence type="ECO:0000313" key="2">
    <source>
        <dbReference type="EMBL" id="CCC40705.1"/>
    </source>
</evidence>
<gene>
    <name evidence="2" type="ordered locus">Hqrw_2899</name>
</gene>
<dbReference type="InterPro" id="IPR033469">
    <property type="entry name" value="CYTH-like_dom_sf"/>
</dbReference>
<accession>G0LJD7</accession>
<dbReference type="PROSITE" id="PS51707">
    <property type="entry name" value="CYTH"/>
    <property type="match status" value="1"/>
</dbReference>
<dbReference type="InterPro" id="IPR008173">
    <property type="entry name" value="Adenylyl_cyclase_CyaB"/>
</dbReference>